<feature type="transmembrane region" description="Helical" evidence="6">
    <location>
        <begin position="36"/>
        <end position="55"/>
    </location>
</feature>
<evidence type="ECO:0000256" key="5">
    <source>
        <dbReference type="ARBA" id="ARBA00023136"/>
    </source>
</evidence>
<dbReference type="PANTHER" id="PTHR30028">
    <property type="entry name" value="UPF0014 INNER MEMBRANE PROTEIN YBBM-RELATED"/>
    <property type="match status" value="1"/>
</dbReference>
<evidence type="ECO:0000256" key="6">
    <source>
        <dbReference type="SAM" id="Phobius"/>
    </source>
</evidence>
<evidence type="ECO:0000313" key="8">
    <source>
        <dbReference type="Proteomes" id="UP000644693"/>
    </source>
</evidence>
<protein>
    <submittedName>
        <fullName evidence="7">Iron export ABC transporter permease subunit FetB</fullName>
    </submittedName>
</protein>
<keyword evidence="4 6" id="KW-1133">Transmembrane helix</keyword>
<reference evidence="7" key="2">
    <citation type="submission" date="2020-09" db="EMBL/GenBank/DDBJ databases">
        <authorList>
            <person name="Sun Q."/>
            <person name="Kim S."/>
        </authorList>
    </citation>
    <scope>NUCLEOTIDE SEQUENCE</scope>
    <source>
        <strain evidence="7">KCTC 23430</strain>
    </source>
</reference>
<accession>A0A919CIK3</accession>
<feature type="transmembrane region" description="Helical" evidence="6">
    <location>
        <begin position="61"/>
        <end position="79"/>
    </location>
</feature>
<comment type="caution">
    <text evidence="7">The sequence shown here is derived from an EMBL/GenBank/DDBJ whole genome shotgun (WGS) entry which is preliminary data.</text>
</comment>
<feature type="transmembrane region" description="Helical" evidence="6">
    <location>
        <begin position="203"/>
        <end position="225"/>
    </location>
</feature>
<feature type="transmembrane region" description="Helical" evidence="6">
    <location>
        <begin position="91"/>
        <end position="111"/>
    </location>
</feature>
<sequence>MITLDLSQLALSLVPAILTLFLLLRWSMSVREAIYALLRMLLQLLVAGYALAWIFGAGSGALILLVLAAMVTASAWISLRTVPEHRRRLLLCAFGGVLVGGGLTLLFVTQVVLRLEPWYLPNYMIPLAGMALANAMTSISLAAERFFSELSHGVSWEAARIKAFETAMIPVINSLFAVGLVSLPGMMTGQILSGISPLIAARYQIMVMCMLFASSGLATAVFLSLSKRALADHSRPGS</sequence>
<feature type="transmembrane region" description="Helical" evidence="6">
    <location>
        <begin position="6"/>
        <end position="24"/>
    </location>
</feature>
<feature type="transmembrane region" description="Helical" evidence="6">
    <location>
        <begin position="163"/>
        <end position="183"/>
    </location>
</feature>
<evidence type="ECO:0000256" key="1">
    <source>
        <dbReference type="ARBA" id="ARBA00004141"/>
    </source>
</evidence>
<dbReference type="GO" id="GO:0005886">
    <property type="term" value="C:plasma membrane"/>
    <property type="evidence" value="ECO:0007669"/>
    <property type="project" value="TreeGrafter"/>
</dbReference>
<dbReference type="Proteomes" id="UP000644693">
    <property type="component" value="Unassembled WGS sequence"/>
</dbReference>
<dbReference type="Pfam" id="PF03649">
    <property type="entry name" value="UPF0014"/>
    <property type="match status" value="1"/>
</dbReference>
<dbReference type="EMBL" id="BMYM01000001">
    <property type="protein sequence ID" value="GHD28779.1"/>
    <property type="molecule type" value="Genomic_DNA"/>
</dbReference>
<evidence type="ECO:0000313" key="7">
    <source>
        <dbReference type="EMBL" id="GHD28779.1"/>
    </source>
</evidence>
<reference evidence="7" key="1">
    <citation type="journal article" date="2014" name="Int. J. Syst. Evol. Microbiol.">
        <title>Complete genome sequence of Corynebacterium casei LMG S-19264T (=DSM 44701T), isolated from a smear-ripened cheese.</title>
        <authorList>
            <consortium name="US DOE Joint Genome Institute (JGI-PGF)"/>
            <person name="Walter F."/>
            <person name="Albersmeier A."/>
            <person name="Kalinowski J."/>
            <person name="Ruckert C."/>
        </authorList>
    </citation>
    <scope>NUCLEOTIDE SEQUENCE</scope>
    <source>
        <strain evidence="7">KCTC 23430</strain>
    </source>
</reference>
<name>A0A919CIK3_9GAMM</name>
<keyword evidence="8" id="KW-1185">Reference proteome</keyword>
<dbReference type="PANTHER" id="PTHR30028:SF0">
    <property type="entry name" value="PROTEIN ALUMINUM SENSITIVE 3"/>
    <property type="match status" value="1"/>
</dbReference>
<dbReference type="InterPro" id="IPR005226">
    <property type="entry name" value="UPF0014_fam"/>
</dbReference>
<dbReference type="RefSeq" id="WP_189475427.1">
    <property type="nucleotide sequence ID" value="NZ_BMYM01000001.1"/>
</dbReference>
<organism evidence="7 8">
    <name type="scientific">Parahalioglobus pacificus</name>
    <dbReference type="NCBI Taxonomy" id="930806"/>
    <lineage>
        <taxon>Bacteria</taxon>
        <taxon>Pseudomonadati</taxon>
        <taxon>Pseudomonadota</taxon>
        <taxon>Gammaproteobacteria</taxon>
        <taxon>Cellvibrionales</taxon>
        <taxon>Halieaceae</taxon>
        <taxon>Parahalioglobus</taxon>
    </lineage>
</organism>
<evidence type="ECO:0000256" key="3">
    <source>
        <dbReference type="ARBA" id="ARBA00022692"/>
    </source>
</evidence>
<comment type="subcellular location">
    <subcellularLocation>
        <location evidence="1">Membrane</location>
        <topology evidence="1">Multi-pass membrane protein</topology>
    </subcellularLocation>
</comment>
<evidence type="ECO:0000256" key="2">
    <source>
        <dbReference type="ARBA" id="ARBA00005268"/>
    </source>
</evidence>
<keyword evidence="3 6" id="KW-0812">Transmembrane</keyword>
<dbReference type="AlphaFoldDB" id="A0A919CIK3"/>
<gene>
    <name evidence="7" type="ORF">GCM10007053_08510</name>
</gene>
<comment type="similarity">
    <text evidence="2">Belongs to the UPF0014 family.</text>
</comment>
<evidence type="ECO:0000256" key="4">
    <source>
        <dbReference type="ARBA" id="ARBA00022989"/>
    </source>
</evidence>
<proteinExistence type="inferred from homology"/>
<keyword evidence="5 6" id="KW-0472">Membrane</keyword>
<feature type="transmembrane region" description="Helical" evidence="6">
    <location>
        <begin position="123"/>
        <end position="143"/>
    </location>
</feature>